<evidence type="ECO:0008006" key="3">
    <source>
        <dbReference type="Google" id="ProtNLM"/>
    </source>
</evidence>
<evidence type="ECO:0000313" key="2">
    <source>
        <dbReference type="Proteomes" id="UP001237642"/>
    </source>
</evidence>
<comment type="caution">
    <text evidence="1">The sequence shown here is derived from an EMBL/GenBank/DDBJ whole genome shotgun (WGS) entry which is preliminary data.</text>
</comment>
<name>A0AAD8IEU6_9APIA</name>
<dbReference type="SUPFAM" id="SSF54001">
    <property type="entry name" value="Cysteine proteinases"/>
    <property type="match status" value="1"/>
</dbReference>
<keyword evidence="2" id="KW-1185">Reference proteome</keyword>
<sequence>MNEVFHPSTSNDAELVVINEQEHNPSTTNKYVFQVATDFELRPEDIEQLEIMEYLNSTQARIDMPEIFEKDLISIVGQDIEEEDAEDFEREDDDDFVSPRPILRKKRTRLVKVGRYAKSPYIERVIDMSAKYTNQDLIINTWSIILNDNENYKADESPMRFFCPIDSLHLGLNVDMNVTESYPIFAENMGYILNKYERKLDNVDMVFFPINTHGHFYLICYNLKKEGFDLIDNIKRRNPKQCYGQTPNILHSHFTRYLKENGLVNLAKRMQKLQPSFLRMQWQTKGNSTIMLCI</sequence>
<reference evidence="1" key="1">
    <citation type="submission" date="2023-02" db="EMBL/GenBank/DDBJ databases">
        <title>Genome of toxic invasive species Heracleum sosnowskyi carries increased number of genes despite the absence of recent whole-genome duplications.</title>
        <authorList>
            <person name="Schelkunov M."/>
            <person name="Shtratnikova V."/>
            <person name="Makarenko M."/>
            <person name="Klepikova A."/>
            <person name="Omelchenko D."/>
            <person name="Novikova G."/>
            <person name="Obukhova E."/>
            <person name="Bogdanov V."/>
            <person name="Penin A."/>
            <person name="Logacheva M."/>
        </authorList>
    </citation>
    <scope>NUCLEOTIDE SEQUENCE</scope>
    <source>
        <strain evidence="1">Hsosn_3</strain>
        <tissue evidence="1">Leaf</tissue>
    </source>
</reference>
<protein>
    <recommendedName>
        <fullName evidence="3">Ubiquitin-like protease family profile domain-containing protein</fullName>
    </recommendedName>
</protein>
<organism evidence="1 2">
    <name type="scientific">Heracleum sosnowskyi</name>
    <dbReference type="NCBI Taxonomy" id="360622"/>
    <lineage>
        <taxon>Eukaryota</taxon>
        <taxon>Viridiplantae</taxon>
        <taxon>Streptophyta</taxon>
        <taxon>Embryophyta</taxon>
        <taxon>Tracheophyta</taxon>
        <taxon>Spermatophyta</taxon>
        <taxon>Magnoliopsida</taxon>
        <taxon>eudicotyledons</taxon>
        <taxon>Gunneridae</taxon>
        <taxon>Pentapetalae</taxon>
        <taxon>asterids</taxon>
        <taxon>campanulids</taxon>
        <taxon>Apiales</taxon>
        <taxon>Apiaceae</taxon>
        <taxon>Apioideae</taxon>
        <taxon>apioid superclade</taxon>
        <taxon>Tordylieae</taxon>
        <taxon>Tordyliinae</taxon>
        <taxon>Heracleum</taxon>
    </lineage>
</organism>
<accession>A0AAD8IEU6</accession>
<evidence type="ECO:0000313" key="1">
    <source>
        <dbReference type="EMBL" id="KAK1384607.1"/>
    </source>
</evidence>
<dbReference type="EMBL" id="JAUIZM010000005">
    <property type="protein sequence ID" value="KAK1384607.1"/>
    <property type="molecule type" value="Genomic_DNA"/>
</dbReference>
<reference evidence="1" key="2">
    <citation type="submission" date="2023-05" db="EMBL/GenBank/DDBJ databases">
        <authorList>
            <person name="Schelkunov M.I."/>
        </authorList>
    </citation>
    <scope>NUCLEOTIDE SEQUENCE</scope>
    <source>
        <strain evidence="1">Hsosn_3</strain>
        <tissue evidence="1">Leaf</tissue>
    </source>
</reference>
<proteinExistence type="predicted"/>
<dbReference type="Proteomes" id="UP001237642">
    <property type="component" value="Unassembled WGS sequence"/>
</dbReference>
<gene>
    <name evidence="1" type="ORF">POM88_022342</name>
</gene>
<dbReference type="AlphaFoldDB" id="A0AAD8IEU6"/>
<dbReference type="InterPro" id="IPR038765">
    <property type="entry name" value="Papain-like_cys_pep_sf"/>
</dbReference>
<dbReference type="Gene3D" id="3.40.395.10">
    <property type="entry name" value="Adenoviral Proteinase, Chain A"/>
    <property type="match status" value="1"/>
</dbReference>